<proteinExistence type="predicted"/>
<dbReference type="EMBL" id="BMDC01000002">
    <property type="protein sequence ID" value="GGH63188.1"/>
    <property type="molecule type" value="Genomic_DNA"/>
</dbReference>
<evidence type="ECO:0000313" key="2">
    <source>
        <dbReference type="EMBL" id="GGH63188.1"/>
    </source>
</evidence>
<accession>A0A917ISG6</accession>
<dbReference type="Pfam" id="PF13822">
    <property type="entry name" value="ACC_epsilon"/>
    <property type="match status" value="1"/>
</dbReference>
<dbReference type="Proteomes" id="UP000600171">
    <property type="component" value="Unassembled WGS sequence"/>
</dbReference>
<feature type="region of interest" description="Disordered" evidence="1">
    <location>
        <begin position="1"/>
        <end position="29"/>
    </location>
</feature>
<feature type="compositionally biased region" description="Polar residues" evidence="1">
    <location>
        <begin position="17"/>
        <end position="29"/>
    </location>
</feature>
<evidence type="ECO:0000256" key="1">
    <source>
        <dbReference type="SAM" id="MobiDB-lite"/>
    </source>
</evidence>
<dbReference type="InterPro" id="IPR032716">
    <property type="entry name" value="ACC_epsilon"/>
</dbReference>
<evidence type="ECO:0008006" key="4">
    <source>
        <dbReference type="Google" id="ProtNLM"/>
    </source>
</evidence>
<dbReference type="GO" id="GO:0004658">
    <property type="term" value="F:propionyl-CoA carboxylase activity"/>
    <property type="evidence" value="ECO:0007669"/>
    <property type="project" value="InterPro"/>
</dbReference>
<organism evidence="2 3">
    <name type="scientific">Rothia aerolata</name>
    <dbReference type="NCBI Taxonomy" id="1812262"/>
    <lineage>
        <taxon>Bacteria</taxon>
        <taxon>Bacillati</taxon>
        <taxon>Actinomycetota</taxon>
        <taxon>Actinomycetes</taxon>
        <taxon>Micrococcales</taxon>
        <taxon>Micrococcaceae</taxon>
        <taxon>Rothia</taxon>
    </lineage>
</organism>
<dbReference type="RefSeq" id="WP_188359673.1">
    <property type="nucleotide sequence ID" value="NZ_BMDC01000002.1"/>
</dbReference>
<comment type="caution">
    <text evidence="2">The sequence shown here is derived from an EMBL/GenBank/DDBJ whole genome shotgun (WGS) entry which is preliminary data.</text>
</comment>
<gene>
    <name evidence="2" type="ORF">GCM10007359_14200</name>
</gene>
<sequence>MATHRSFLNFGAKGSEEQTSNNDTETEQSPLFSVVSGQPTEEELATLTAVLLSLQAPASKQDNSAMAAWQRRLYRGHRLGERLRPGPGSWRRARPM</sequence>
<dbReference type="AlphaFoldDB" id="A0A917ISG6"/>
<dbReference type="GO" id="GO:0003989">
    <property type="term" value="F:acetyl-CoA carboxylase activity"/>
    <property type="evidence" value="ECO:0007669"/>
    <property type="project" value="InterPro"/>
</dbReference>
<evidence type="ECO:0000313" key="3">
    <source>
        <dbReference type="Proteomes" id="UP000600171"/>
    </source>
</evidence>
<protein>
    <recommendedName>
        <fullName evidence="4">Acyl-CoA carboxylase subunit epsilon</fullName>
    </recommendedName>
</protein>
<keyword evidence="3" id="KW-1185">Reference proteome</keyword>
<reference evidence="2 3" key="1">
    <citation type="journal article" date="2014" name="Int. J. Syst. Evol. Microbiol.">
        <title>Complete genome sequence of Corynebacterium casei LMG S-19264T (=DSM 44701T), isolated from a smear-ripened cheese.</title>
        <authorList>
            <consortium name="US DOE Joint Genome Institute (JGI-PGF)"/>
            <person name="Walter F."/>
            <person name="Albersmeier A."/>
            <person name="Kalinowski J."/>
            <person name="Ruckert C."/>
        </authorList>
    </citation>
    <scope>NUCLEOTIDE SEQUENCE [LARGE SCALE GENOMIC DNA]</scope>
    <source>
        <strain evidence="2 3">CCM 8669</strain>
    </source>
</reference>
<name>A0A917ISG6_9MICC</name>